<protein>
    <submittedName>
        <fullName evidence="2">Uncharacterized protein</fullName>
    </submittedName>
</protein>
<sequence length="140" mass="15480">MRGVKSSRTTMKSTVCFCPLAVVTFSLALPDGMTFVPFHMRRVVEVGSICLDVTLLWFMTFTAAPLSTWNFTFLSLTVKVANNELALPSCTVSMSSVESSSCSSTLATVLVLLHTVAKWFRFLHLLQVWFHAGHACLVRS</sequence>
<proteinExistence type="predicted"/>
<keyword evidence="1" id="KW-1133">Transmembrane helix</keyword>
<keyword evidence="1" id="KW-0472">Membrane</keyword>
<evidence type="ECO:0000256" key="1">
    <source>
        <dbReference type="SAM" id="Phobius"/>
    </source>
</evidence>
<feature type="transmembrane region" description="Helical" evidence="1">
    <location>
        <begin position="46"/>
        <end position="66"/>
    </location>
</feature>
<reference evidence="2" key="1">
    <citation type="submission" date="2019-12" db="EMBL/GenBank/DDBJ databases">
        <title>An insight into the sialome of adult female Ixodes ricinus ticks feeding for 6 days.</title>
        <authorList>
            <person name="Perner J."/>
            <person name="Ribeiro J.M.C."/>
        </authorList>
    </citation>
    <scope>NUCLEOTIDE SEQUENCE</scope>
    <source>
        <strain evidence="2">Semi-engorged</strain>
        <tissue evidence="2">Salivary glands</tissue>
    </source>
</reference>
<name>A0A6B0UT99_IXORI</name>
<organism evidence="2">
    <name type="scientific">Ixodes ricinus</name>
    <name type="common">Common tick</name>
    <name type="synonym">Acarus ricinus</name>
    <dbReference type="NCBI Taxonomy" id="34613"/>
    <lineage>
        <taxon>Eukaryota</taxon>
        <taxon>Metazoa</taxon>
        <taxon>Ecdysozoa</taxon>
        <taxon>Arthropoda</taxon>
        <taxon>Chelicerata</taxon>
        <taxon>Arachnida</taxon>
        <taxon>Acari</taxon>
        <taxon>Parasitiformes</taxon>
        <taxon>Ixodida</taxon>
        <taxon>Ixodoidea</taxon>
        <taxon>Ixodidae</taxon>
        <taxon>Ixodinae</taxon>
        <taxon>Ixodes</taxon>
    </lineage>
</organism>
<evidence type="ECO:0000313" key="2">
    <source>
        <dbReference type="EMBL" id="MXU93019.1"/>
    </source>
</evidence>
<accession>A0A6B0UT99</accession>
<dbReference type="AlphaFoldDB" id="A0A6B0UT99"/>
<dbReference type="EMBL" id="GIFC01010936">
    <property type="protein sequence ID" value="MXU93019.1"/>
    <property type="molecule type" value="Transcribed_RNA"/>
</dbReference>
<keyword evidence="1" id="KW-0812">Transmembrane</keyword>